<proteinExistence type="predicted"/>
<evidence type="ECO:0000313" key="2">
    <source>
        <dbReference type="EMBL" id="NYJ00826.1"/>
    </source>
</evidence>
<feature type="signal peptide" evidence="1">
    <location>
        <begin position="1"/>
        <end position="28"/>
    </location>
</feature>
<protein>
    <submittedName>
        <fullName evidence="2">Uncharacterized protein</fullName>
    </submittedName>
</protein>
<evidence type="ECO:0000256" key="1">
    <source>
        <dbReference type="SAM" id="SignalP"/>
    </source>
</evidence>
<feature type="chain" id="PRO_5032989131" evidence="1">
    <location>
        <begin position="29"/>
        <end position="180"/>
    </location>
</feature>
<dbReference type="Proteomes" id="UP000530424">
    <property type="component" value="Unassembled WGS sequence"/>
</dbReference>
<keyword evidence="3" id="KW-1185">Reference proteome</keyword>
<keyword evidence="1" id="KW-0732">Signal</keyword>
<accession>A0A853C1F0</accession>
<dbReference type="AlphaFoldDB" id="A0A853C1F0"/>
<dbReference type="EMBL" id="JACCFP010000001">
    <property type="protein sequence ID" value="NYJ00826.1"/>
    <property type="molecule type" value="Genomic_DNA"/>
</dbReference>
<name>A0A853C1F0_9ACTN</name>
<reference evidence="2 3" key="1">
    <citation type="submission" date="2020-07" db="EMBL/GenBank/DDBJ databases">
        <title>Sequencing the genomes of 1000 actinobacteria strains.</title>
        <authorList>
            <person name="Klenk H.-P."/>
        </authorList>
    </citation>
    <scope>NUCLEOTIDE SEQUENCE [LARGE SCALE GENOMIC DNA]</scope>
    <source>
        <strain evidence="2 3">DSM 103833</strain>
    </source>
</reference>
<gene>
    <name evidence="2" type="ORF">HNR19_001524</name>
</gene>
<comment type="caution">
    <text evidence="2">The sequence shown here is derived from an EMBL/GenBank/DDBJ whole genome shotgun (WGS) entry which is preliminary data.</text>
</comment>
<organism evidence="2 3">
    <name type="scientific">Nocardioides thalensis</name>
    <dbReference type="NCBI Taxonomy" id="1914755"/>
    <lineage>
        <taxon>Bacteria</taxon>
        <taxon>Bacillati</taxon>
        <taxon>Actinomycetota</taxon>
        <taxon>Actinomycetes</taxon>
        <taxon>Propionibacteriales</taxon>
        <taxon>Nocardioidaceae</taxon>
        <taxon>Nocardioides</taxon>
    </lineage>
</organism>
<evidence type="ECO:0000313" key="3">
    <source>
        <dbReference type="Proteomes" id="UP000530424"/>
    </source>
</evidence>
<sequence>MIRRTARAVAGAALAGAAVAALASPAAAAHEERWDPRDDGKWDEFGEIWGTEVDYGKQLKVRAWFDHYTDGHYFMVDTVGDTTPDFLIDWWTEDFGAEGATYVSVHRLRDGEPTRLRCTPDTVKYDEDLPHQMSFTVPVSCLRLEGESPEKLRVRGKTHTVAADSNPVDKVRYTDWVTRG</sequence>
<dbReference type="RefSeq" id="WP_179667366.1">
    <property type="nucleotide sequence ID" value="NZ_JACCFP010000001.1"/>
</dbReference>